<name>A0A9D1HH51_9FIRM</name>
<accession>A0A9D1HH51</accession>
<dbReference type="InterPro" id="IPR050661">
    <property type="entry name" value="BglG_antiterminators"/>
</dbReference>
<organism evidence="3 4">
    <name type="scientific">Candidatus Onthocola gallistercoris</name>
    <dbReference type="NCBI Taxonomy" id="2840876"/>
    <lineage>
        <taxon>Bacteria</taxon>
        <taxon>Bacillati</taxon>
        <taxon>Bacillota</taxon>
        <taxon>Bacilli</taxon>
        <taxon>Candidatus Onthocola</taxon>
    </lineage>
</organism>
<dbReference type="Proteomes" id="UP000824164">
    <property type="component" value="Unassembled WGS sequence"/>
</dbReference>
<sequence length="274" mass="31963">MKITRVINNNTVVVVSNKKELVLMGAGIGFQKRPGDQVEIKRIEKVFQIRDRFLQKYEQIYSHIESGIFPIVEQIQKYAQKELECVLSPQFVFALADHIAFAVERQKNKELMPNLMLQEIKLLYNREYRIGEYGRRLVEKEMQIKLPDDEAGYIALHIVNSRTGDTSVDVNNVLVLTNGILKILEADMGIGCREDDFEYNRFLAHLKFLARRIFTGEQIRLGIIEDLYPRLLERDPRLVQVLGKIKKFIFETFDYELSDEEAVYLAIHILRLKG</sequence>
<reference evidence="3" key="2">
    <citation type="journal article" date="2021" name="PeerJ">
        <title>Extensive microbial diversity within the chicken gut microbiome revealed by metagenomics and culture.</title>
        <authorList>
            <person name="Gilroy R."/>
            <person name="Ravi A."/>
            <person name="Getino M."/>
            <person name="Pursley I."/>
            <person name="Horton D.L."/>
            <person name="Alikhan N.F."/>
            <person name="Baker D."/>
            <person name="Gharbi K."/>
            <person name="Hall N."/>
            <person name="Watson M."/>
            <person name="Adriaenssens E.M."/>
            <person name="Foster-Nyarko E."/>
            <person name="Jarju S."/>
            <person name="Secka A."/>
            <person name="Antonio M."/>
            <person name="Oren A."/>
            <person name="Chaudhuri R.R."/>
            <person name="La Ragione R."/>
            <person name="Hildebrand F."/>
            <person name="Pallen M.J."/>
        </authorList>
    </citation>
    <scope>NUCLEOTIDE SEQUENCE</scope>
    <source>
        <strain evidence="3">CHK187-14744</strain>
    </source>
</reference>
<dbReference type="Pfam" id="PF00874">
    <property type="entry name" value="PRD"/>
    <property type="match status" value="2"/>
</dbReference>
<dbReference type="Gene3D" id="2.30.24.10">
    <property type="entry name" value="CAT RNA-binding domain"/>
    <property type="match status" value="1"/>
</dbReference>
<evidence type="ECO:0000259" key="2">
    <source>
        <dbReference type="PROSITE" id="PS51372"/>
    </source>
</evidence>
<keyword evidence="1" id="KW-0677">Repeat</keyword>
<comment type="caution">
    <text evidence="3">The sequence shown here is derived from an EMBL/GenBank/DDBJ whole genome shotgun (WGS) entry which is preliminary data.</text>
</comment>
<dbReference type="GO" id="GO:0006355">
    <property type="term" value="P:regulation of DNA-templated transcription"/>
    <property type="evidence" value="ECO:0007669"/>
    <property type="project" value="InterPro"/>
</dbReference>
<evidence type="ECO:0000313" key="4">
    <source>
        <dbReference type="Proteomes" id="UP000824164"/>
    </source>
</evidence>
<proteinExistence type="predicted"/>
<dbReference type="SUPFAM" id="SSF63520">
    <property type="entry name" value="PTS-regulatory domain, PRD"/>
    <property type="match status" value="2"/>
</dbReference>
<dbReference type="AlphaFoldDB" id="A0A9D1HH51"/>
<dbReference type="Gene3D" id="1.10.1790.10">
    <property type="entry name" value="PRD domain"/>
    <property type="match status" value="2"/>
</dbReference>
<dbReference type="PROSITE" id="PS51372">
    <property type="entry name" value="PRD_2"/>
    <property type="match status" value="2"/>
</dbReference>
<protein>
    <submittedName>
        <fullName evidence="3">PRD domain-containing protein</fullName>
    </submittedName>
</protein>
<evidence type="ECO:0000313" key="3">
    <source>
        <dbReference type="EMBL" id="HIU02505.1"/>
    </source>
</evidence>
<gene>
    <name evidence="3" type="ORF">IAB63_04560</name>
</gene>
<dbReference type="GO" id="GO:0003723">
    <property type="term" value="F:RNA binding"/>
    <property type="evidence" value="ECO:0007669"/>
    <property type="project" value="InterPro"/>
</dbReference>
<dbReference type="Pfam" id="PF03123">
    <property type="entry name" value="CAT_RBD"/>
    <property type="match status" value="1"/>
</dbReference>
<dbReference type="InterPro" id="IPR036634">
    <property type="entry name" value="PRD_sf"/>
</dbReference>
<dbReference type="PANTHER" id="PTHR30185:SF15">
    <property type="entry name" value="CRYPTIC BETA-GLUCOSIDE BGL OPERON ANTITERMINATOR"/>
    <property type="match status" value="1"/>
</dbReference>
<dbReference type="PANTHER" id="PTHR30185">
    <property type="entry name" value="CRYPTIC BETA-GLUCOSIDE BGL OPERON ANTITERMINATOR"/>
    <property type="match status" value="1"/>
</dbReference>
<evidence type="ECO:0000256" key="1">
    <source>
        <dbReference type="ARBA" id="ARBA00022737"/>
    </source>
</evidence>
<dbReference type="SUPFAM" id="SSF50151">
    <property type="entry name" value="SacY-like RNA-binding domain"/>
    <property type="match status" value="1"/>
</dbReference>
<dbReference type="InterPro" id="IPR011608">
    <property type="entry name" value="PRD"/>
</dbReference>
<reference evidence="3" key="1">
    <citation type="submission" date="2020-10" db="EMBL/GenBank/DDBJ databases">
        <authorList>
            <person name="Gilroy R."/>
        </authorList>
    </citation>
    <scope>NUCLEOTIDE SEQUENCE</scope>
    <source>
        <strain evidence="3">CHK187-14744</strain>
    </source>
</reference>
<dbReference type="SMART" id="SM01061">
    <property type="entry name" value="CAT_RBD"/>
    <property type="match status" value="1"/>
</dbReference>
<feature type="domain" description="PRD" evidence="2">
    <location>
        <begin position="169"/>
        <end position="274"/>
    </location>
</feature>
<dbReference type="InterPro" id="IPR004341">
    <property type="entry name" value="CAT_RNA-bd_dom"/>
</dbReference>
<dbReference type="InterPro" id="IPR036650">
    <property type="entry name" value="CAT_RNA-bd_dom_sf"/>
</dbReference>
<dbReference type="EMBL" id="DVLT01000033">
    <property type="protein sequence ID" value="HIU02505.1"/>
    <property type="molecule type" value="Genomic_DNA"/>
</dbReference>
<feature type="domain" description="PRD" evidence="2">
    <location>
        <begin position="63"/>
        <end position="168"/>
    </location>
</feature>